<reference evidence="2" key="2">
    <citation type="submission" date="2015-01" db="EMBL/GenBank/DDBJ databases">
        <title>Evolutionary Origins and Diversification of the Mycorrhizal Mutualists.</title>
        <authorList>
            <consortium name="DOE Joint Genome Institute"/>
            <consortium name="Mycorrhizal Genomics Consortium"/>
            <person name="Kohler A."/>
            <person name="Kuo A."/>
            <person name="Nagy L.G."/>
            <person name="Floudas D."/>
            <person name="Copeland A."/>
            <person name="Barry K.W."/>
            <person name="Cichocki N."/>
            <person name="Veneault-Fourrey C."/>
            <person name="LaButti K."/>
            <person name="Lindquist E.A."/>
            <person name="Lipzen A."/>
            <person name="Lundell T."/>
            <person name="Morin E."/>
            <person name="Murat C."/>
            <person name="Riley R."/>
            <person name="Ohm R."/>
            <person name="Sun H."/>
            <person name="Tunlid A."/>
            <person name="Henrissat B."/>
            <person name="Grigoriev I.V."/>
            <person name="Hibbett D.S."/>
            <person name="Martin F."/>
        </authorList>
    </citation>
    <scope>NUCLEOTIDE SEQUENCE [LARGE SCALE GENOMIC DNA]</scope>
    <source>
        <strain evidence="2">441</strain>
    </source>
</reference>
<gene>
    <name evidence="1" type="ORF">PISMIDRAFT_179794</name>
</gene>
<name>A0A0C9Z8D8_9AGAM</name>
<evidence type="ECO:0000313" key="2">
    <source>
        <dbReference type="Proteomes" id="UP000054018"/>
    </source>
</evidence>
<proteinExistence type="predicted"/>
<keyword evidence="2" id="KW-1185">Reference proteome</keyword>
<dbReference type="EMBL" id="KN833800">
    <property type="protein sequence ID" value="KIK18657.1"/>
    <property type="molecule type" value="Genomic_DNA"/>
</dbReference>
<protein>
    <submittedName>
        <fullName evidence="1">Uncharacterized protein</fullName>
    </submittedName>
</protein>
<dbReference type="AlphaFoldDB" id="A0A0C9Z8D8"/>
<organism evidence="1 2">
    <name type="scientific">Pisolithus microcarpus 441</name>
    <dbReference type="NCBI Taxonomy" id="765257"/>
    <lineage>
        <taxon>Eukaryota</taxon>
        <taxon>Fungi</taxon>
        <taxon>Dikarya</taxon>
        <taxon>Basidiomycota</taxon>
        <taxon>Agaricomycotina</taxon>
        <taxon>Agaricomycetes</taxon>
        <taxon>Agaricomycetidae</taxon>
        <taxon>Boletales</taxon>
        <taxon>Sclerodermatineae</taxon>
        <taxon>Pisolithaceae</taxon>
        <taxon>Pisolithus</taxon>
    </lineage>
</organism>
<dbReference type="HOGENOM" id="CLU_1454960_0_0_1"/>
<sequence length="186" mass="20752">MDRTLACLLLGPQDLCVTVRDGEGDLSRVDKRWRMNDGYAYASLRFARVVLLSFGFDLFKAACFLAAFARSISLWLPPGCGGQVYQPILEGPWTKTYGSCWRAGNVTTATIAICRRERSSQRTGQPRLPNMRKYDYEPFAVRCSGTGSMRGRYMYSIKLASEREVETSDGLHQVALNSRNAAITAS</sequence>
<accession>A0A0C9Z8D8</accession>
<dbReference type="Proteomes" id="UP000054018">
    <property type="component" value="Unassembled WGS sequence"/>
</dbReference>
<reference evidence="1 2" key="1">
    <citation type="submission" date="2014-04" db="EMBL/GenBank/DDBJ databases">
        <authorList>
            <consortium name="DOE Joint Genome Institute"/>
            <person name="Kuo A."/>
            <person name="Kohler A."/>
            <person name="Costa M.D."/>
            <person name="Nagy L.G."/>
            <person name="Floudas D."/>
            <person name="Copeland A."/>
            <person name="Barry K.W."/>
            <person name="Cichocki N."/>
            <person name="Veneault-Fourrey C."/>
            <person name="LaButti K."/>
            <person name="Lindquist E.A."/>
            <person name="Lipzen A."/>
            <person name="Lundell T."/>
            <person name="Morin E."/>
            <person name="Murat C."/>
            <person name="Sun H."/>
            <person name="Tunlid A."/>
            <person name="Henrissat B."/>
            <person name="Grigoriev I.V."/>
            <person name="Hibbett D.S."/>
            <person name="Martin F."/>
            <person name="Nordberg H.P."/>
            <person name="Cantor M.N."/>
            <person name="Hua S.X."/>
        </authorList>
    </citation>
    <scope>NUCLEOTIDE SEQUENCE [LARGE SCALE GENOMIC DNA]</scope>
    <source>
        <strain evidence="1 2">441</strain>
    </source>
</reference>
<evidence type="ECO:0000313" key="1">
    <source>
        <dbReference type="EMBL" id="KIK18657.1"/>
    </source>
</evidence>